<dbReference type="Proteomes" id="UP000172127">
    <property type="component" value="Segment"/>
</dbReference>
<dbReference type="EMBL" id="AY521625">
    <property type="protein sequence ID" value="AAS18138.1"/>
    <property type="molecule type" value="Genomic_DNA"/>
</dbReference>
<name>Q5YFE2_9VIRU</name>
<gene>
    <name evidence="1" type="ORF">ORF123L</name>
</gene>
<dbReference type="GeneID" id="3197146"/>
<sequence length="362" mass="41487">MEVSRTDYVCKFMLESEYGGILYGTWAPVISQIVEVLNRVVKVIIIAKRVSVKRWRRMGIETYSFSAVERIPRDTYCDLLLVEDFNPITAQSWKPSLDAIYYWQKWLAIGQCDAETLSNVVVRLFFRDSTYVPVLGYKDDIFLPGVENVSTFSPSPFENFVQVLSHSTNIATDWCHLAPEVVFAEISTALFKKAATPNKRNKNLENAEKYIATRDEMPPWCKAQCENYDWCHEKHLSASIYRSEAAKALVKSFESANNPMIVTGSHRVQNYIRQLLGSGDRVKTFAQLCEAKHQPERVIVFSKHSLSGCKSGRRLLATWKLLNHTPKITLLKPNVDWWEIMNNPAYTCKTNACLAYNEFANL</sequence>
<proteinExistence type="predicted"/>
<reference evidence="1 2" key="1">
    <citation type="journal article" date="2004" name="J. Virol.">
        <title>Functional genomics analysis of Singapore grouper iridovirus: complete sequence determination and proteomic analysis.</title>
        <authorList>
            <person name="Song W.J."/>
            <person name="Qin Q.W."/>
            <person name="Qiu J."/>
            <person name="Huang C.H."/>
            <person name="Wang F."/>
            <person name="Hew C.L."/>
        </authorList>
    </citation>
    <scope>NUCLEOTIDE SEQUENCE [LARGE SCALE GENOMIC DNA]</scope>
</reference>
<dbReference type="OrthoDB" id="3278at10239"/>
<dbReference type="KEGG" id="vg:3197146"/>
<evidence type="ECO:0000313" key="1">
    <source>
        <dbReference type="EMBL" id="AAS18138.1"/>
    </source>
</evidence>
<organism evidence="1 2">
    <name type="scientific">Singapore grouper iridovirus</name>
    <dbReference type="NCBI Taxonomy" id="262968"/>
    <lineage>
        <taxon>Viruses</taxon>
        <taxon>Varidnaviria</taxon>
        <taxon>Bamfordvirae</taxon>
        <taxon>Nucleocytoviricota</taxon>
        <taxon>Megaviricetes</taxon>
        <taxon>Pimascovirales</taxon>
        <taxon>Pimascovirales incertae sedis</taxon>
        <taxon>Iridoviridae</taxon>
        <taxon>Alphairidovirinae</taxon>
        <taxon>Ranavirus</taxon>
        <taxon>Ranavirus epinephelus1</taxon>
    </lineage>
</organism>
<evidence type="ECO:0000313" key="2">
    <source>
        <dbReference type="Proteomes" id="UP000172127"/>
    </source>
</evidence>
<dbReference type="RefSeq" id="YP_164218.1">
    <property type="nucleotide sequence ID" value="NC_006549.1"/>
</dbReference>
<accession>Q5YFE2</accession>
<protein>
    <submittedName>
        <fullName evidence="1">Uncharacterized protein</fullName>
    </submittedName>
</protein>
<keyword evidence="2" id="KW-1185">Reference proteome</keyword>